<dbReference type="FunFam" id="3.40.50.1440:FF:000047">
    <property type="entry name" value="Tubulin delta chain"/>
    <property type="match status" value="1"/>
</dbReference>
<dbReference type="EnsemblMetazoa" id="HelroT161992">
    <property type="protein sequence ID" value="HelroP161992"/>
    <property type="gene ID" value="HelroG161992"/>
</dbReference>
<dbReference type="InterPro" id="IPR017975">
    <property type="entry name" value="Tubulin_CS"/>
</dbReference>
<dbReference type="Gene3D" id="3.40.50.1440">
    <property type="entry name" value="Tubulin/FtsZ, GTPase domain"/>
    <property type="match status" value="1"/>
</dbReference>
<evidence type="ECO:0000313" key="8">
    <source>
        <dbReference type="EnsemblMetazoa" id="HelroP161992"/>
    </source>
</evidence>
<reference evidence="8" key="3">
    <citation type="submission" date="2015-06" db="UniProtKB">
        <authorList>
            <consortium name="EnsemblMetazoa"/>
        </authorList>
    </citation>
    <scope>IDENTIFICATION</scope>
</reference>
<dbReference type="Pfam" id="PF00091">
    <property type="entry name" value="Tubulin"/>
    <property type="match status" value="1"/>
</dbReference>
<dbReference type="InterPro" id="IPR000217">
    <property type="entry name" value="Tubulin"/>
</dbReference>
<evidence type="ECO:0000313" key="9">
    <source>
        <dbReference type="Proteomes" id="UP000015101"/>
    </source>
</evidence>
<dbReference type="SMART" id="SM00864">
    <property type="entry name" value="Tubulin"/>
    <property type="match status" value="1"/>
</dbReference>
<dbReference type="PROSITE" id="PS50231">
    <property type="entry name" value="RICIN_B_LECTIN"/>
    <property type="match status" value="1"/>
</dbReference>
<dbReference type="RefSeq" id="XP_009020106.1">
    <property type="nucleotide sequence ID" value="XM_009021858.1"/>
</dbReference>
<dbReference type="PRINTS" id="PR01161">
    <property type="entry name" value="TUBULIN"/>
</dbReference>
<accession>T1ES46</accession>
<keyword evidence="4 5" id="KW-0342">GTP-binding</keyword>
<dbReference type="KEGG" id="hro:HELRODRAFT_161992"/>
<dbReference type="InterPro" id="IPR036525">
    <property type="entry name" value="Tubulin/FtsZ_GTPase_sf"/>
</dbReference>
<dbReference type="STRING" id="6412.T1ES46"/>
<proteinExistence type="inferred from homology"/>
<dbReference type="eggNOG" id="KOG1374">
    <property type="taxonomic scope" value="Eukaryota"/>
</dbReference>
<comment type="similarity">
    <text evidence="1 5">Belongs to the tubulin family.</text>
</comment>
<evidence type="ECO:0000313" key="7">
    <source>
        <dbReference type="EMBL" id="ESO02698.1"/>
    </source>
</evidence>
<name>T1ES46_HELRO</name>
<reference evidence="7 9" key="2">
    <citation type="journal article" date="2013" name="Nature">
        <title>Insights into bilaterian evolution from three spiralian genomes.</title>
        <authorList>
            <person name="Simakov O."/>
            <person name="Marletaz F."/>
            <person name="Cho S.J."/>
            <person name="Edsinger-Gonzales E."/>
            <person name="Havlak P."/>
            <person name="Hellsten U."/>
            <person name="Kuo D.H."/>
            <person name="Larsson T."/>
            <person name="Lv J."/>
            <person name="Arendt D."/>
            <person name="Savage R."/>
            <person name="Osoegawa K."/>
            <person name="de Jong P."/>
            <person name="Grimwood J."/>
            <person name="Chapman J.A."/>
            <person name="Shapiro H."/>
            <person name="Aerts A."/>
            <person name="Otillar R.P."/>
            <person name="Terry A.Y."/>
            <person name="Boore J.L."/>
            <person name="Grigoriev I.V."/>
            <person name="Lindberg D.R."/>
            <person name="Seaver E.C."/>
            <person name="Weisblat D.A."/>
            <person name="Putnam N.H."/>
            <person name="Rokhsar D.S."/>
        </authorList>
    </citation>
    <scope>NUCLEOTIDE SEQUENCE</scope>
</reference>
<dbReference type="InterPro" id="IPR003008">
    <property type="entry name" value="Tubulin_FtsZ_GTPase"/>
</dbReference>
<dbReference type="EMBL" id="KB096742">
    <property type="protein sequence ID" value="ESO02698.1"/>
    <property type="molecule type" value="Genomic_DNA"/>
</dbReference>
<gene>
    <name evidence="8" type="primary">20199396</name>
    <name evidence="7" type="ORF">HELRODRAFT_161992</name>
</gene>
<keyword evidence="2 5" id="KW-0493">Microtubule</keyword>
<keyword evidence="9" id="KW-1185">Reference proteome</keyword>
<keyword evidence="3 5" id="KW-0547">Nucleotide-binding</keyword>
<dbReference type="GO" id="GO:0005525">
    <property type="term" value="F:GTP binding"/>
    <property type="evidence" value="ECO:0000318"/>
    <property type="project" value="GO_Central"/>
</dbReference>
<dbReference type="CTD" id="20199396"/>
<evidence type="ECO:0000256" key="3">
    <source>
        <dbReference type="ARBA" id="ARBA00022741"/>
    </source>
</evidence>
<evidence type="ECO:0000256" key="2">
    <source>
        <dbReference type="ARBA" id="ARBA00022701"/>
    </source>
</evidence>
<dbReference type="InParanoid" id="T1ES46"/>
<dbReference type="SUPFAM" id="SSF52490">
    <property type="entry name" value="Tubulin nucleotide-binding domain-like"/>
    <property type="match status" value="1"/>
</dbReference>
<dbReference type="PANTHER" id="PTHR11588">
    <property type="entry name" value="TUBULIN"/>
    <property type="match status" value="1"/>
</dbReference>
<evidence type="ECO:0000256" key="1">
    <source>
        <dbReference type="ARBA" id="ARBA00009636"/>
    </source>
</evidence>
<reference evidence="9" key="1">
    <citation type="submission" date="2012-12" db="EMBL/GenBank/DDBJ databases">
        <authorList>
            <person name="Hellsten U."/>
            <person name="Grimwood J."/>
            <person name="Chapman J.A."/>
            <person name="Shapiro H."/>
            <person name="Aerts A."/>
            <person name="Otillar R.P."/>
            <person name="Terry A.Y."/>
            <person name="Boore J.L."/>
            <person name="Simakov O."/>
            <person name="Marletaz F."/>
            <person name="Cho S.-J."/>
            <person name="Edsinger-Gonzales E."/>
            <person name="Havlak P."/>
            <person name="Kuo D.-H."/>
            <person name="Larsson T."/>
            <person name="Lv J."/>
            <person name="Arendt D."/>
            <person name="Savage R."/>
            <person name="Osoegawa K."/>
            <person name="de Jong P."/>
            <person name="Lindberg D.R."/>
            <person name="Seaver E.C."/>
            <person name="Weisblat D.A."/>
            <person name="Putnam N.H."/>
            <person name="Grigoriev I.V."/>
            <person name="Rokhsar D.S."/>
        </authorList>
    </citation>
    <scope>NUCLEOTIDE SEQUENCE</scope>
</reference>
<protein>
    <recommendedName>
        <fullName evidence="6">Tubulin/FtsZ GTPase domain-containing protein</fullName>
    </recommendedName>
</protein>
<dbReference type="GO" id="GO:0005874">
    <property type="term" value="C:microtubule"/>
    <property type="evidence" value="ECO:0000318"/>
    <property type="project" value="GO_Central"/>
</dbReference>
<organism evidence="8 9">
    <name type="scientific">Helobdella robusta</name>
    <name type="common">Californian leech</name>
    <dbReference type="NCBI Taxonomy" id="6412"/>
    <lineage>
        <taxon>Eukaryota</taxon>
        <taxon>Metazoa</taxon>
        <taxon>Spiralia</taxon>
        <taxon>Lophotrochozoa</taxon>
        <taxon>Annelida</taxon>
        <taxon>Clitellata</taxon>
        <taxon>Hirudinea</taxon>
        <taxon>Rhynchobdellida</taxon>
        <taxon>Glossiphoniidae</taxon>
        <taxon>Helobdella</taxon>
    </lineage>
</organism>
<evidence type="ECO:0000256" key="4">
    <source>
        <dbReference type="ARBA" id="ARBA00023134"/>
    </source>
</evidence>
<dbReference type="PROSITE" id="PS00227">
    <property type="entry name" value="TUBULIN"/>
    <property type="match status" value="1"/>
</dbReference>
<evidence type="ECO:0000259" key="6">
    <source>
        <dbReference type="SMART" id="SM00864"/>
    </source>
</evidence>
<dbReference type="AlphaFoldDB" id="T1ES46"/>
<dbReference type="GO" id="GO:0005737">
    <property type="term" value="C:cytoplasm"/>
    <property type="evidence" value="ECO:0000318"/>
    <property type="project" value="GO_Central"/>
</dbReference>
<dbReference type="HOGENOM" id="CLU_015718_1_0_1"/>
<dbReference type="InterPro" id="IPR008280">
    <property type="entry name" value="Tub_FtsZ_C"/>
</dbReference>
<dbReference type="GO" id="GO:0000278">
    <property type="term" value="P:mitotic cell cycle"/>
    <property type="evidence" value="ECO:0000318"/>
    <property type="project" value="GO_Central"/>
</dbReference>
<evidence type="ECO:0000256" key="5">
    <source>
        <dbReference type="RuleBase" id="RU000352"/>
    </source>
</evidence>
<dbReference type="OrthoDB" id="2588702at2759"/>
<sequence length="411" mass="46942">MSCVILQIGQCGNQVGQQFWSLVDNSLIRHGYSTDDADNCFTLTNPSNNQRYYRSINIDTENKVINSLFANNNKFLKFNFRPCNVITEKCGRGNNWAMGYYQGRLSHRDDIFERTMQEMRKEVERGETFKGCAIFHSVSGGTGSGVSSRLVELIRDEYAKECLISFAVTPFENGDTPLQDYNSLLALSKIHFHSDAVVLISMISNNKPASATTSTFNDLNKMIAECIAGLTFPINDYENNYLNEIMLEKIAKTFNTDYANKFVSCNSTSQQFKNWGDGVETLLNQLETFNKNENATQENFKLKQLLMIGRGNLQLNKEPLTKSFINKILTNYFQSRRSTMPISLLQSEGSSTSLTMAFQSNISKIYLEKIFKNSLEKFAVGAYVHWYERYEATVEDFHSAFKYIQNLLSYM</sequence>
<dbReference type="EMBL" id="AMQM01000991">
    <property type="status" value="NOT_ANNOTATED_CDS"/>
    <property type="molecule type" value="Genomic_DNA"/>
</dbReference>
<feature type="domain" description="Tubulin/FtsZ GTPase" evidence="6">
    <location>
        <begin position="42"/>
        <end position="238"/>
    </location>
</feature>
<dbReference type="Proteomes" id="UP000015101">
    <property type="component" value="Unassembled WGS sequence"/>
</dbReference>
<dbReference type="GO" id="GO:0005200">
    <property type="term" value="F:structural constituent of cytoskeleton"/>
    <property type="evidence" value="ECO:0000318"/>
    <property type="project" value="GO_Central"/>
</dbReference>
<dbReference type="GO" id="GO:0000226">
    <property type="term" value="P:microtubule cytoskeleton organization"/>
    <property type="evidence" value="ECO:0000318"/>
    <property type="project" value="GO_Central"/>
</dbReference>
<dbReference type="GeneID" id="20199396"/>
<dbReference type="SUPFAM" id="SSF55307">
    <property type="entry name" value="Tubulin C-terminal domain-like"/>
    <property type="match status" value="1"/>
</dbReference>